<evidence type="ECO:0000259" key="4">
    <source>
        <dbReference type="PROSITE" id="PS01124"/>
    </source>
</evidence>
<dbReference type="GO" id="GO:0043565">
    <property type="term" value="F:sequence-specific DNA binding"/>
    <property type="evidence" value="ECO:0007669"/>
    <property type="project" value="InterPro"/>
</dbReference>
<keyword evidence="2" id="KW-0238">DNA-binding</keyword>
<dbReference type="Pfam" id="PF20240">
    <property type="entry name" value="DUF6597"/>
    <property type="match status" value="1"/>
</dbReference>
<feature type="domain" description="HTH araC/xylS-type" evidence="4">
    <location>
        <begin position="163"/>
        <end position="262"/>
    </location>
</feature>
<dbReference type="RefSeq" id="WP_227893943.1">
    <property type="nucleotide sequence ID" value="NZ_CP099466.1"/>
</dbReference>
<proteinExistence type="predicted"/>
<sequence>MDEISRGHLNDPEDGSVTIYRRDPSASLRNWLQVFWIPVWSVPESGFREQRVLTHPVCLLSITDSYARLVGPASVAARQVLRGDGWAFGVMFRPGVGRRLLGRDVSAITDGYADLSEIALLHGLAEKIRNLMQADPRSADAHRAAQDVVEGRVASLGHPDDGAVLAGRVVSMVEDPLIASVADLCEALDLPERKLQRLCSGFLGVSPRWLIRQRRLHEAGERLRNGGSLADLATRLGYTDQSHFSRDFRAATGWPPGLFARMAKGMPGEVR</sequence>
<dbReference type="InterPro" id="IPR050204">
    <property type="entry name" value="AraC_XylS_family_regulators"/>
</dbReference>
<dbReference type="PROSITE" id="PS01124">
    <property type="entry name" value="HTH_ARAC_FAMILY_2"/>
    <property type="match status" value="1"/>
</dbReference>
<evidence type="ECO:0000313" key="6">
    <source>
        <dbReference type="Proteomes" id="UP001139158"/>
    </source>
</evidence>
<evidence type="ECO:0000256" key="3">
    <source>
        <dbReference type="ARBA" id="ARBA00023163"/>
    </source>
</evidence>
<gene>
    <name evidence="5" type="ORF">LJ757_00030</name>
</gene>
<dbReference type="PANTHER" id="PTHR46796">
    <property type="entry name" value="HTH-TYPE TRANSCRIPTIONAL ACTIVATOR RHAS-RELATED"/>
    <property type="match status" value="1"/>
</dbReference>
<evidence type="ECO:0000256" key="2">
    <source>
        <dbReference type="ARBA" id="ARBA00023125"/>
    </source>
</evidence>
<keyword evidence="6" id="KW-1185">Reference proteome</keyword>
<evidence type="ECO:0000256" key="1">
    <source>
        <dbReference type="ARBA" id="ARBA00023015"/>
    </source>
</evidence>
<dbReference type="SUPFAM" id="SSF46689">
    <property type="entry name" value="Homeodomain-like"/>
    <property type="match status" value="1"/>
</dbReference>
<keyword evidence="1" id="KW-0805">Transcription regulation</keyword>
<evidence type="ECO:0000313" key="5">
    <source>
        <dbReference type="EMBL" id="MCC3296191.1"/>
    </source>
</evidence>
<dbReference type="InterPro" id="IPR046532">
    <property type="entry name" value="DUF6597"/>
</dbReference>
<keyword evidence="3" id="KW-0804">Transcription</keyword>
<dbReference type="GO" id="GO:0003700">
    <property type="term" value="F:DNA-binding transcription factor activity"/>
    <property type="evidence" value="ECO:0007669"/>
    <property type="project" value="InterPro"/>
</dbReference>
<dbReference type="Gene3D" id="1.10.10.60">
    <property type="entry name" value="Homeodomain-like"/>
    <property type="match status" value="1"/>
</dbReference>
<dbReference type="Pfam" id="PF12833">
    <property type="entry name" value="HTH_18"/>
    <property type="match status" value="1"/>
</dbReference>
<accession>A0A9X1MAZ1</accession>
<organism evidence="5 6">
    <name type="scientific">Arthrobacter caoxuetaonis</name>
    <dbReference type="NCBI Taxonomy" id="2886935"/>
    <lineage>
        <taxon>Bacteria</taxon>
        <taxon>Bacillati</taxon>
        <taxon>Actinomycetota</taxon>
        <taxon>Actinomycetes</taxon>
        <taxon>Micrococcales</taxon>
        <taxon>Micrococcaceae</taxon>
        <taxon>Arthrobacter</taxon>
    </lineage>
</organism>
<dbReference type="EMBL" id="JAJFZV010000001">
    <property type="protein sequence ID" value="MCC3296191.1"/>
    <property type="molecule type" value="Genomic_DNA"/>
</dbReference>
<dbReference type="Proteomes" id="UP001139158">
    <property type="component" value="Unassembled WGS sequence"/>
</dbReference>
<name>A0A9X1MAZ1_9MICC</name>
<dbReference type="SMART" id="SM00342">
    <property type="entry name" value="HTH_ARAC"/>
    <property type="match status" value="1"/>
</dbReference>
<dbReference type="InterPro" id="IPR018060">
    <property type="entry name" value="HTH_AraC"/>
</dbReference>
<dbReference type="AlphaFoldDB" id="A0A9X1MAZ1"/>
<protein>
    <submittedName>
        <fullName evidence="5">AraC family transcriptional regulator</fullName>
    </submittedName>
</protein>
<comment type="caution">
    <text evidence="5">The sequence shown here is derived from an EMBL/GenBank/DDBJ whole genome shotgun (WGS) entry which is preliminary data.</text>
</comment>
<reference evidence="5" key="1">
    <citation type="submission" date="2021-10" db="EMBL/GenBank/DDBJ databases">
        <title>Novel species in genus Arthrobacter.</title>
        <authorList>
            <person name="Liu Y."/>
        </authorList>
    </citation>
    <scope>NUCLEOTIDE SEQUENCE</scope>
    <source>
        <strain evidence="5">Zg-Y453</strain>
    </source>
</reference>
<dbReference type="InterPro" id="IPR009057">
    <property type="entry name" value="Homeodomain-like_sf"/>
</dbReference>